<feature type="transmembrane region" description="Helical" evidence="2">
    <location>
        <begin position="12"/>
        <end position="32"/>
    </location>
</feature>
<feature type="region of interest" description="Disordered" evidence="1">
    <location>
        <begin position="342"/>
        <end position="384"/>
    </location>
</feature>
<evidence type="ECO:0000313" key="5">
    <source>
        <dbReference type="Proteomes" id="UP000199258"/>
    </source>
</evidence>
<dbReference type="STRING" id="335973.SAMN04488693_10865"/>
<feature type="transmembrane region" description="Helical" evidence="2">
    <location>
        <begin position="38"/>
        <end position="58"/>
    </location>
</feature>
<feature type="compositionally biased region" description="Low complexity" evidence="1">
    <location>
        <begin position="361"/>
        <end position="381"/>
    </location>
</feature>
<gene>
    <name evidence="4" type="ORF">SAMN04488693_10865</name>
</gene>
<evidence type="ECO:0000259" key="3">
    <source>
        <dbReference type="Pfam" id="PF01882"/>
    </source>
</evidence>
<dbReference type="Proteomes" id="UP000199258">
    <property type="component" value="Unassembled WGS sequence"/>
</dbReference>
<reference evidence="4 5" key="1">
    <citation type="submission" date="2016-10" db="EMBL/GenBank/DDBJ databases">
        <authorList>
            <person name="de Groot N.N."/>
        </authorList>
    </citation>
    <scope>NUCLEOTIDE SEQUENCE [LARGE SCALE GENOMIC DNA]</scope>
    <source>
        <strain evidence="4 5">NP_1H</strain>
    </source>
</reference>
<evidence type="ECO:0000313" key="4">
    <source>
        <dbReference type="EMBL" id="SDI27143.1"/>
    </source>
</evidence>
<keyword evidence="2" id="KW-0812">Transmembrane</keyword>
<proteinExistence type="predicted"/>
<dbReference type="PANTHER" id="PTHR34351:SF1">
    <property type="entry name" value="SLR1927 PROTEIN"/>
    <property type="match status" value="1"/>
</dbReference>
<dbReference type="InterPro" id="IPR002881">
    <property type="entry name" value="DUF58"/>
</dbReference>
<keyword evidence="5" id="KW-1185">Reference proteome</keyword>
<evidence type="ECO:0000256" key="2">
    <source>
        <dbReference type="SAM" id="Phobius"/>
    </source>
</evidence>
<dbReference type="AlphaFoldDB" id="A0A1G8J7U9"/>
<evidence type="ECO:0000256" key="1">
    <source>
        <dbReference type="SAM" id="MobiDB-lite"/>
    </source>
</evidence>
<feature type="compositionally biased region" description="Low complexity" evidence="1">
    <location>
        <begin position="523"/>
        <end position="544"/>
    </location>
</feature>
<feature type="compositionally biased region" description="Polar residues" evidence="1">
    <location>
        <begin position="554"/>
        <end position="563"/>
    </location>
</feature>
<dbReference type="PANTHER" id="PTHR34351">
    <property type="entry name" value="SLR1927 PROTEIN-RELATED"/>
    <property type="match status" value="1"/>
</dbReference>
<organism evidence="4 5">
    <name type="scientific">Arthrobacter subterraneus</name>
    <dbReference type="NCBI Taxonomy" id="335973"/>
    <lineage>
        <taxon>Bacteria</taxon>
        <taxon>Bacillati</taxon>
        <taxon>Actinomycetota</taxon>
        <taxon>Actinomycetes</taxon>
        <taxon>Micrococcales</taxon>
        <taxon>Micrococcaceae</taxon>
        <taxon>Arthrobacter</taxon>
    </lineage>
</organism>
<feature type="region of interest" description="Disordered" evidence="1">
    <location>
        <begin position="523"/>
        <end position="569"/>
    </location>
</feature>
<keyword evidence="2" id="KW-1133">Transmembrane helix</keyword>
<dbReference type="Pfam" id="PF01882">
    <property type="entry name" value="DUF58"/>
    <property type="match status" value="1"/>
</dbReference>
<protein>
    <submittedName>
        <fullName evidence="4">Uncharacterized conserved protein, DUF58 family, contains vWF domain</fullName>
    </submittedName>
</protein>
<keyword evidence="2" id="KW-0472">Membrane</keyword>
<sequence>MALAERLPRFLTLRGWGLAAAGILSLLGAQFLGRRDLLYLGILLVLLPLVSVLVLRLVKPRFTVHRTFAPQSMETGSTTTVTLSVASDSPLGGSVVMRELLPHRFGDAPEFHFPAAHPTPSGVSLYEYRLRSTARGVYDVGPVTAGFTDPFGLGISRHTLGGTDRLVVTPSPLDLPSSPLTGVRGTEGHAVTRRNANPSDDDVMTREYRHGDPMRRVHWAATARHNELMVRQEESVTMPEATLILDQRQTSYGSGFLSAFGDPDDDGGMLSSPTFEWAVVGAVSIAAHLLERNYSLRFLDETGAPALRRSVSAPWPEDEEFSGQVGLHGISQGLAALELVPDPSKRPTASRKRPSAPVPPVRSSSASSVRSSAGGSASGGSHLVQRNGHGYGGLPFGDPMLDKLAGLKNRGPLIALLGAISEAEARDLGPASEYGSQSFAILVSERPRDLHGVMDILRGAGWHVVAVNPNASVAAAWAHFDPAPVGATSSTAKTTLAPGTVGSGAAGSAGSVASGRSVGFAGAAGTTGSAGSAGSVASGRSAGSAGSGASGRSTDSPGASGSVISGGRT</sequence>
<feature type="domain" description="DUF58" evidence="3">
    <location>
        <begin position="205"/>
        <end position="253"/>
    </location>
</feature>
<dbReference type="RefSeq" id="WP_217636745.1">
    <property type="nucleotide sequence ID" value="NZ_FNDT01000008.1"/>
</dbReference>
<name>A0A1G8J7U9_9MICC</name>
<accession>A0A1G8J7U9</accession>
<dbReference type="EMBL" id="FNDT01000008">
    <property type="protein sequence ID" value="SDI27143.1"/>
    <property type="molecule type" value="Genomic_DNA"/>
</dbReference>